<gene>
    <name evidence="4" type="ORF">S06H3_51668</name>
</gene>
<dbReference type="InterPro" id="IPR001509">
    <property type="entry name" value="Epimerase_deHydtase"/>
</dbReference>
<reference evidence="4" key="1">
    <citation type="journal article" date="2014" name="Front. Microbiol.">
        <title>High frequency of phylogenetically diverse reductive dehalogenase-homologous genes in deep subseafloor sedimentary metagenomes.</title>
        <authorList>
            <person name="Kawai M."/>
            <person name="Futagami T."/>
            <person name="Toyoda A."/>
            <person name="Takaki Y."/>
            <person name="Nishi S."/>
            <person name="Hori S."/>
            <person name="Arai W."/>
            <person name="Tsubouchi T."/>
            <person name="Morono Y."/>
            <person name="Uchiyama I."/>
            <person name="Ito T."/>
            <person name="Fujiyama A."/>
            <person name="Inagaki F."/>
            <person name="Takami H."/>
        </authorList>
    </citation>
    <scope>NUCLEOTIDE SEQUENCE</scope>
    <source>
        <strain evidence="4">Expedition CK06-06</strain>
    </source>
</reference>
<name>X1P6R7_9ZZZZ</name>
<dbReference type="PANTHER" id="PTHR43103:SF3">
    <property type="entry name" value="ADP-L-GLYCERO-D-MANNO-HEPTOSE-6-EPIMERASE"/>
    <property type="match status" value="1"/>
</dbReference>
<evidence type="ECO:0000256" key="1">
    <source>
        <dbReference type="ARBA" id="ARBA00022857"/>
    </source>
</evidence>
<evidence type="ECO:0000259" key="3">
    <source>
        <dbReference type="Pfam" id="PF01370"/>
    </source>
</evidence>
<feature type="non-terminal residue" evidence="4">
    <location>
        <position position="181"/>
    </location>
</feature>
<keyword evidence="1" id="KW-0521">NADP</keyword>
<evidence type="ECO:0000313" key="4">
    <source>
        <dbReference type="EMBL" id="GAI38166.1"/>
    </source>
</evidence>
<dbReference type="Pfam" id="PF01370">
    <property type="entry name" value="Epimerase"/>
    <property type="match status" value="1"/>
</dbReference>
<dbReference type="Gene3D" id="3.40.50.720">
    <property type="entry name" value="NAD(P)-binding Rossmann-like Domain"/>
    <property type="match status" value="1"/>
</dbReference>
<accession>X1P6R7</accession>
<dbReference type="EMBL" id="BARV01032804">
    <property type="protein sequence ID" value="GAI38166.1"/>
    <property type="molecule type" value="Genomic_DNA"/>
</dbReference>
<dbReference type="AlphaFoldDB" id="X1P6R7"/>
<organism evidence="4">
    <name type="scientific">marine sediment metagenome</name>
    <dbReference type="NCBI Taxonomy" id="412755"/>
    <lineage>
        <taxon>unclassified sequences</taxon>
        <taxon>metagenomes</taxon>
        <taxon>ecological metagenomes</taxon>
    </lineage>
</organism>
<dbReference type="PANTHER" id="PTHR43103">
    <property type="entry name" value="NUCLEOSIDE-DIPHOSPHATE-SUGAR EPIMERASE"/>
    <property type="match status" value="1"/>
</dbReference>
<proteinExistence type="predicted"/>
<feature type="domain" description="NAD-dependent epimerase/dehydratase" evidence="3">
    <location>
        <begin position="2"/>
        <end position="178"/>
    </location>
</feature>
<keyword evidence="2" id="KW-0119">Carbohydrate metabolism</keyword>
<dbReference type="InterPro" id="IPR036291">
    <property type="entry name" value="NAD(P)-bd_dom_sf"/>
</dbReference>
<evidence type="ECO:0000256" key="2">
    <source>
        <dbReference type="ARBA" id="ARBA00023277"/>
    </source>
</evidence>
<protein>
    <recommendedName>
        <fullName evidence="3">NAD-dependent epimerase/dehydratase domain-containing protein</fullName>
    </recommendedName>
</protein>
<sequence length="181" mass="20076">MIVVTGGAGFIGSALIAGLNSRGVGDILVVDELGCDQRWKNLRNLSFADYVEKDDFLEMVLADKVPSDIEAVLHMGACSDTTETNASYLIKNNYEYTKLLAQWATDADIRFIYASSAATYGDGSAGFSDDEEKIENLRPLNMYGYSKQLFDLWARRTGLLKKVVGLKYFNVFGPNEYHKGD</sequence>
<dbReference type="SUPFAM" id="SSF51735">
    <property type="entry name" value="NAD(P)-binding Rossmann-fold domains"/>
    <property type="match status" value="1"/>
</dbReference>
<comment type="caution">
    <text evidence="4">The sequence shown here is derived from an EMBL/GenBank/DDBJ whole genome shotgun (WGS) entry which is preliminary data.</text>
</comment>